<evidence type="ECO:0000256" key="7">
    <source>
        <dbReference type="ARBA" id="ARBA00048348"/>
    </source>
</evidence>
<dbReference type="Proteomes" id="UP001422759">
    <property type="component" value="Unassembled WGS sequence"/>
</dbReference>
<dbReference type="RefSeq" id="WP_344468295.1">
    <property type="nucleotide sequence ID" value="NZ_BAAANT010000037.1"/>
</dbReference>
<reference evidence="9" key="1">
    <citation type="journal article" date="2019" name="Int. J. Syst. Evol. Microbiol.">
        <title>The Global Catalogue of Microorganisms (GCM) 10K type strain sequencing project: providing services to taxonomists for standard genome sequencing and annotation.</title>
        <authorList>
            <consortium name="The Broad Institute Genomics Platform"/>
            <consortium name="The Broad Institute Genome Sequencing Center for Infectious Disease"/>
            <person name="Wu L."/>
            <person name="Ma J."/>
        </authorList>
    </citation>
    <scope>NUCLEOTIDE SEQUENCE [LARGE SCALE GENOMIC DNA]</scope>
    <source>
        <strain evidence="9">JCM 14560</strain>
    </source>
</reference>
<comment type="cofactor">
    <cofactor evidence="1">
        <name>Zn(2+)</name>
        <dbReference type="ChEBI" id="CHEBI:29105"/>
    </cofactor>
</comment>
<dbReference type="SUPFAM" id="SSF53056">
    <property type="entry name" value="beta-carbonic anhydrase, cab"/>
    <property type="match status" value="1"/>
</dbReference>
<keyword evidence="5" id="KW-0862">Zinc</keyword>
<dbReference type="EC" id="4.2.1.1" evidence="3"/>
<gene>
    <name evidence="8" type="ORF">GCM10009760_50990</name>
</gene>
<dbReference type="PANTHER" id="PTHR43175">
    <property type="entry name" value="CARBONIC ANHYDRASE"/>
    <property type="match status" value="1"/>
</dbReference>
<keyword evidence="9" id="KW-1185">Reference proteome</keyword>
<dbReference type="Gene3D" id="3.40.1050.10">
    <property type="entry name" value="Carbonic anhydrase"/>
    <property type="match status" value="1"/>
</dbReference>
<organism evidence="8 9">
    <name type="scientific">Kitasatospora kazusensis</name>
    <dbReference type="NCBI Taxonomy" id="407974"/>
    <lineage>
        <taxon>Bacteria</taxon>
        <taxon>Bacillati</taxon>
        <taxon>Actinomycetota</taxon>
        <taxon>Actinomycetes</taxon>
        <taxon>Kitasatosporales</taxon>
        <taxon>Streptomycetaceae</taxon>
        <taxon>Kitasatospora</taxon>
    </lineage>
</organism>
<accession>A0ABP5LTE2</accession>
<evidence type="ECO:0000256" key="6">
    <source>
        <dbReference type="ARBA" id="ARBA00024993"/>
    </source>
</evidence>
<comment type="caution">
    <text evidence="8">The sequence shown here is derived from an EMBL/GenBank/DDBJ whole genome shotgun (WGS) entry which is preliminary data.</text>
</comment>
<evidence type="ECO:0000313" key="9">
    <source>
        <dbReference type="Proteomes" id="UP001422759"/>
    </source>
</evidence>
<name>A0ABP5LTE2_9ACTN</name>
<evidence type="ECO:0000256" key="2">
    <source>
        <dbReference type="ARBA" id="ARBA00006217"/>
    </source>
</evidence>
<comment type="function">
    <text evidence="6">Catalyzes the reversible hydration of carbon dioxide to form bicarbonate.</text>
</comment>
<dbReference type="InterPro" id="IPR001765">
    <property type="entry name" value="Carbonic_anhydrase"/>
</dbReference>
<proteinExistence type="inferred from homology"/>
<comment type="catalytic activity">
    <reaction evidence="7">
        <text>hydrogencarbonate + H(+) = CO2 + H2O</text>
        <dbReference type="Rhea" id="RHEA:10748"/>
        <dbReference type="ChEBI" id="CHEBI:15377"/>
        <dbReference type="ChEBI" id="CHEBI:15378"/>
        <dbReference type="ChEBI" id="CHEBI:16526"/>
        <dbReference type="ChEBI" id="CHEBI:17544"/>
        <dbReference type="EC" id="4.2.1.1"/>
    </reaction>
</comment>
<dbReference type="Pfam" id="PF00484">
    <property type="entry name" value="Pro_CA"/>
    <property type="match status" value="1"/>
</dbReference>
<dbReference type="SMART" id="SM00947">
    <property type="entry name" value="Pro_CA"/>
    <property type="match status" value="1"/>
</dbReference>
<sequence>MTVTGELLKRNRIHADRHPGRASSMVPSLQTVLVTCCDHRVDPAHVLGLRLDEAVVIRNEGGRVTPDVLRTLTTLATVALVENLDLDIEIVVMHHTDCGTSRLARPEHAALAAQIFGVGEDELDAKHLTDPVAAVRADLRTLRSTPLIPADMRLAGLVYDVETGTVDRVE</sequence>
<evidence type="ECO:0000256" key="1">
    <source>
        <dbReference type="ARBA" id="ARBA00001947"/>
    </source>
</evidence>
<keyword evidence="4" id="KW-0479">Metal-binding</keyword>
<evidence type="ECO:0000256" key="3">
    <source>
        <dbReference type="ARBA" id="ARBA00012925"/>
    </source>
</evidence>
<dbReference type="InterPro" id="IPR036874">
    <property type="entry name" value="Carbonic_anhydrase_sf"/>
</dbReference>
<dbReference type="EMBL" id="BAAANT010000037">
    <property type="protein sequence ID" value="GAA2153350.1"/>
    <property type="molecule type" value="Genomic_DNA"/>
</dbReference>
<protein>
    <recommendedName>
        <fullName evidence="3">carbonic anhydrase</fullName>
        <ecNumber evidence="3">4.2.1.1</ecNumber>
    </recommendedName>
</protein>
<evidence type="ECO:0000256" key="5">
    <source>
        <dbReference type="ARBA" id="ARBA00022833"/>
    </source>
</evidence>
<dbReference type="PANTHER" id="PTHR43175:SF3">
    <property type="entry name" value="CARBON DISULFIDE HYDROLASE"/>
    <property type="match status" value="1"/>
</dbReference>
<evidence type="ECO:0000256" key="4">
    <source>
        <dbReference type="ARBA" id="ARBA00022723"/>
    </source>
</evidence>
<comment type="similarity">
    <text evidence="2">Belongs to the beta-class carbonic anhydrase family.</text>
</comment>
<evidence type="ECO:0000313" key="8">
    <source>
        <dbReference type="EMBL" id="GAA2153350.1"/>
    </source>
</evidence>